<dbReference type="InterPro" id="IPR023696">
    <property type="entry name" value="Ureohydrolase_dom_sf"/>
</dbReference>
<dbReference type="PANTHER" id="PTHR10625:SF19">
    <property type="entry name" value="HISTONE DEACETYLASE 12"/>
    <property type="match status" value="1"/>
</dbReference>
<dbReference type="PRINTS" id="PR01270">
    <property type="entry name" value="HDASUPER"/>
</dbReference>
<dbReference type="Pfam" id="PF00850">
    <property type="entry name" value="Hist_deacetyl"/>
    <property type="match status" value="1"/>
</dbReference>
<evidence type="ECO:0000256" key="2">
    <source>
        <dbReference type="ARBA" id="ARBA00022801"/>
    </source>
</evidence>
<gene>
    <name evidence="4" type="primary">acuC</name>
    <name evidence="4" type="ORF">Pla52n_04250</name>
</gene>
<dbReference type="Proteomes" id="UP000320176">
    <property type="component" value="Unassembled WGS sequence"/>
</dbReference>
<dbReference type="Gene3D" id="3.40.800.20">
    <property type="entry name" value="Histone deacetylase domain"/>
    <property type="match status" value="1"/>
</dbReference>
<dbReference type="GO" id="GO:0016787">
    <property type="term" value="F:hydrolase activity"/>
    <property type="evidence" value="ECO:0007669"/>
    <property type="project" value="UniProtKB-KW"/>
</dbReference>
<reference evidence="4 5" key="1">
    <citation type="submission" date="2019-02" db="EMBL/GenBank/DDBJ databases">
        <title>Deep-cultivation of Planctomycetes and their phenomic and genomic characterization uncovers novel biology.</title>
        <authorList>
            <person name="Wiegand S."/>
            <person name="Jogler M."/>
            <person name="Boedeker C."/>
            <person name="Pinto D."/>
            <person name="Vollmers J."/>
            <person name="Rivas-Marin E."/>
            <person name="Kohn T."/>
            <person name="Peeters S.H."/>
            <person name="Heuer A."/>
            <person name="Rast P."/>
            <person name="Oberbeckmann S."/>
            <person name="Bunk B."/>
            <person name="Jeske O."/>
            <person name="Meyerdierks A."/>
            <person name="Storesund J.E."/>
            <person name="Kallscheuer N."/>
            <person name="Luecker S."/>
            <person name="Lage O.M."/>
            <person name="Pohl T."/>
            <person name="Merkel B.J."/>
            <person name="Hornburger P."/>
            <person name="Mueller R.-W."/>
            <person name="Bruemmer F."/>
            <person name="Labrenz M."/>
            <person name="Spormann A.M."/>
            <person name="Op Den Camp H."/>
            <person name="Overmann J."/>
            <person name="Amann R."/>
            <person name="Jetten M.S.M."/>
            <person name="Mascher T."/>
            <person name="Medema M.H."/>
            <person name="Devos D.P."/>
            <person name="Kaster A.-K."/>
            <person name="Ovreas L."/>
            <person name="Rohde M."/>
            <person name="Galperin M.Y."/>
            <person name="Jogler C."/>
        </authorList>
    </citation>
    <scope>NUCLEOTIDE SEQUENCE [LARGE SCALE GENOMIC DNA]</scope>
    <source>
        <strain evidence="4 5">Pla52n</strain>
    </source>
</reference>
<sequence length="307" mass="33341">MRLYYTDHFELPLPEGHRFPMSKYRLLRQRVAQDDRHSSDTLLVPPAANDEELMLCHDRDYIGRVKNGDLSIAEIRRIGFPWSPKMNERSRRSTGATIAAARAALADGVSANLAGGTHHAFAAAGEGYCVFNDAAVAIRVMQHEGLVRQACVIDLDVHQGNGTASILSGDSSAITFSMHGEKNFPLRKVASDIDIPLADGTGDTAYLAMLADGLQRLDEMIRQAGGCDLAIYLAGADPYSGDRLGRMSLTKTGLGKRDETVIRWCRERGIALAIAMAGGYAPLVDDIVDIHATTLRLASQACVRQAF</sequence>
<keyword evidence="5" id="KW-1185">Reference proteome</keyword>
<dbReference type="InterPro" id="IPR000286">
    <property type="entry name" value="HDACs"/>
</dbReference>
<organism evidence="4 5">
    <name type="scientific">Stieleria varia</name>
    <dbReference type="NCBI Taxonomy" id="2528005"/>
    <lineage>
        <taxon>Bacteria</taxon>
        <taxon>Pseudomonadati</taxon>
        <taxon>Planctomycetota</taxon>
        <taxon>Planctomycetia</taxon>
        <taxon>Pirellulales</taxon>
        <taxon>Pirellulaceae</taxon>
        <taxon>Stieleria</taxon>
    </lineage>
</organism>
<accession>A0A5C6B961</accession>
<dbReference type="InterPro" id="IPR044150">
    <property type="entry name" value="HDAC_classIV"/>
</dbReference>
<proteinExistence type="inferred from homology"/>
<dbReference type="GO" id="GO:0040029">
    <property type="term" value="P:epigenetic regulation of gene expression"/>
    <property type="evidence" value="ECO:0007669"/>
    <property type="project" value="TreeGrafter"/>
</dbReference>
<comment type="caution">
    <text evidence="4">The sequence shown here is derived from an EMBL/GenBank/DDBJ whole genome shotgun (WGS) entry which is preliminary data.</text>
</comment>
<dbReference type="AlphaFoldDB" id="A0A5C6B961"/>
<protein>
    <submittedName>
        <fullName evidence="4">Acetoin utilization protein AcuC</fullName>
    </submittedName>
</protein>
<evidence type="ECO:0000259" key="3">
    <source>
        <dbReference type="Pfam" id="PF00850"/>
    </source>
</evidence>
<feature type="domain" description="Histone deacetylase" evidence="3">
    <location>
        <begin position="20"/>
        <end position="282"/>
    </location>
</feature>
<evidence type="ECO:0000256" key="1">
    <source>
        <dbReference type="ARBA" id="ARBA00005947"/>
    </source>
</evidence>
<dbReference type="InterPro" id="IPR023801">
    <property type="entry name" value="His_deacetylse_dom"/>
</dbReference>
<evidence type="ECO:0000313" key="4">
    <source>
        <dbReference type="EMBL" id="TWU07849.1"/>
    </source>
</evidence>
<dbReference type="PANTHER" id="PTHR10625">
    <property type="entry name" value="HISTONE DEACETYLASE HDAC1-RELATED"/>
    <property type="match status" value="1"/>
</dbReference>
<keyword evidence="2" id="KW-0378">Hydrolase</keyword>
<dbReference type="InterPro" id="IPR037138">
    <property type="entry name" value="His_deacetylse_dom_sf"/>
</dbReference>
<name>A0A5C6B961_9BACT</name>
<comment type="similarity">
    <text evidence="1">Belongs to the histone deacetylase family.</text>
</comment>
<dbReference type="RefSeq" id="WP_146517999.1">
    <property type="nucleotide sequence ID" value="NZ_CP151726.1"/>
</dbReference>
<dbReference type="GO" id="GO:0004407">
    <property type="term" value="F:histone deacetylase activity"/>
    <property type="evidence" value="ECO:0007669"/>
    <property type="project" value="InterPro"/>
</dbReference>
<dbReference type="SUPFAM" id="SSF52768">
    <property type="entry name" value="Arginase/deacetylase"/>
    <property type="match status" value="1"/>
</dbReference>
<dbReference type="EMBL" id="SJPN01000001">
    <property type="protein sequence ID" value="TWU07849.1"/>
    <property type="molecule type" value="Genomic_DNA"/>
</dbReference>
<dbReference type="CDD" id="cd09993">
    <property type="entry name" value="HDAC_classIV"/>
    <property type="match status" value="1"/>
</dbReference>
<evidence type="ECO:0000313" key="5">
    <source>
        <dbReference type="Proteomes" id="UP000320176"/>
    </source>
</evidence>
<dbReference type="OrthoDB" id="9808367at2"/>